<reference evidence="1 2" key="1">
    <citation type="submission" date="2019-12" db="EMBL/GenBank/DDBJ databases">
        <title>Genomic-based taxomic classification of the family Erythrobacteraceae.</title>
        <authorList>
            <person name="Xu L."/>
        </authorList>
    </citation>
    <scope>NUCLEOTIDE SEQUENCE [LARGE SCALE GENOMIC DNA]</scope>
    <source>
        <strain evidence="1 2">DSM 16225</strain>
    </source>
</reference>
<dbReference type="PROSITE" id="PS51257">
    <property type="entry name" value="PROKAR_LIPOPROTEIN"/>
    <property type="match status" value="1"/>
</dbReference>
<dbReference type="OrthoDB" id="7391866at2"/>
<dbReference type="AlphaFoldDB" id="A0A844Y3I5"/>
<evidence type="ECO:0000313" key="1">
    <source>
        <dbReference type="EMBL" id="MXO51977.1"/>
    </source>
</evidence>
<organism evidence="1 2">
    <name type="scientific">Qipengyuania gaetbuli</name>
    <dbReference type="NCBI Taxonomy" id="266952"/>
    <lineage>
        <taxon>Bacteria</taxon>
        <taxon>Pseudomonadati</taxon>
        <taxon>Pseudomonadota</taxon>
        <taxon>Alphaproteobacteria</taxon>
        <taxon>Sphingomonadales</taxon>
        <taxon>Erythrobacteraceae</taxon>
        <taxon>Qipengyuania</taxon>
    </lineage>
</organism>
<name>A0A844Y3I5_9SPHN</name>
<dbReference type="EMBL" id="WTYF01000004">
    <property type="protein sequence ID" value="MXO51977.1"/>
    <property type="molecule type" value="Genomic_DNA"/>
</dbReference>
<sequence length="79" mass="8541">MRRTSEAGTAYGAHVACSCRYVSGRSLSDCSKDKLEGMELVMLSEDPAEKSVTASIPLIASETATYREGYGCVLKEWEG</sequence>
<comment type="caution">
    <text evidence="1">The sequence shown here is derived from an EMBL/GenBank/DDBJ whole genome shotgun (WGS) entry which is preliminary data.</text>
</comment>
<keyword evidence="2" id="KW-1185">Reference proteome</keyword>
<proteinExistence type="predicted"/>
<protein>
    <submittedName>
        <fullName evidence="1">Uncharacterized protein</fullName>
    </submittedName>
</protein>
<gene>
    <name evidence="1" type="ORF">GRI42_11750</name>
</gene>
<dbReference type="Proteomes" id="UP000444185">
    <property type="component" value="Unassembled WGS sequence"/>
</dbReference>
<accession>A0A844Y3I5</accession>
<evidence type="ECO:0000313" key="2">
    <source>
        <dbReference type="Proteomes" id="UP000444185"/>
    </source>
</evidence>